<evidence type="ECO:0000256" key="1">
    <source>
        <dbReference type="SAM" id="Coils"/>
    </source>
</evidence>
<organism evidence="3 4">
    <name type="scientific">Pyrrhoderma noxium</name>
    <dbReference type="NCBI Taxonomy" id="2282107"/>
    <lineage>
        <taxon>Eukaryota</taxon>
        <taxon>Fungi</taxon>
        <taxon>Dikarya</taxon>
        <taxon>Basidiomycota</taxon>
        <taxon>Agaricomycotina</taxon>
        <taxon>Agaricomycetes</taxon>
        <taxon>Hymenochaetales</taxon>
        <taxon>Hymenochaetaceae</taxon>
        <taxon>Pyrrhoderma</taxon>
    </lineage>
</organism>
<feature type="compositionally biased region" description="Polar residues" evidence="2">
    <location>
        <begin position="486"/>
        <end position="495"/>
    </location>
</feature>
<keyword evidence="1" id="KW-0175">Coiled coil</keyword>
<feature type="compositionally biased region" description="Polar residues" evidence="2">
    <location>
        <begin position="143"/>
        <end position="171"/>
    </location>
</feature>
<feature type="region of interest" description="Disordered" evidence="2">
    <location>
        <begin position="190"/>
        <end position="216"/>
    </location>
</feature>
<feature type="compositionally biased region" description="Polar residues" evidence="2">
    <location>
        <begin position="855"/>
        <end position="868"/>
    </location>
</feature>
<evidence type="ECO:0000256" key="2">
    <source>
        <dbReference type="SAM" id="MobiDB-lite"/>
    </source>
</evidence>
<evidence type="ECO:0000313" key="3">
    <source>
        <dbReference type="EMBL" id="PAV17804.1"/>
    </source>
</evidence>
<keyword evidence="4" id="KW-1185">Reference proteome</keyword>
<dbReference type="InParanoid" id="A0A286UE54"/>
<sequence length="978" mass="106137">MTFSFYNRSSSKPSSGKSGENNNNRFVVNNSATTINHESSRYVRDNHTRNSSRIRIPFLGRRRKSFATLRTEVTEIVDDTAARRGRGHHKTVSELANETASRLARSSIGAGSLSTGNLELSVHNYHQTKICRGSAHGTPNKPQPTNSRYSIFSSGNAQNTTPDRLSVQPKSKGSFLSRITSRPSLSARYSSADLKTVKSKSPFRTPEKPRESDIQRPEFMHSLANTKINVLGEDRDFFISPRVAPTPPNLNFTSSASSILDSPVHSQSSINLPSLKSNISLQINAIESPTARKVKSPTSSAIGSKPRGPQTLSPEMAYSASRRNSIQIDSPISTLSVKSAHSPALSFSTTSPVRPRTGMVRIGKENVTVSVANVLEAELGIDIGDSEDSSFSYYEDSFEGNNKPPKQELKQNNAKQYKRDTVISASPQRSFPNKSCIDPQAYKSPNVSGNSESKLILEAQSFLLNPETDKRKVIEERSRSPGVIKNTGNQGSQYLNPAPNRITLKSKPSYSSTQFREVDCMDRISERSVPTNYGSPSLSEGKRKLECSPEVTAQLQQSLDIQCARFDKLAGHLLQIIQRHQNEKVQLETRISGLEKENRRCEREIKALRRLLNLSAQDARSGRGRLVRVASMQSFLSNNSFQDKDEEVDIAAAAEMLSRASRKNCDIDLSPEMTKDIRASVDLSPSCTPNKDKTGTSEQLRRSKTMPDLHKVSINSSVVHELANLPGSSSIPTIPSVESPLLSDISPDVSGLGLGLDFPLPAPIKLPSISSTIISSAAASNLSVPALTTAPTATSGLSAISIPSLELKKSVDSFAALAATVPQINEDVIQQAFDTAPTGSDEEINVKAPLRRGTIATSNDTSARSPAKNSRDKRKAGEWRHGSVGVAGGGGLLSDSRGYRSVESLAVKPLPLGAPPTCQIPELPTSMSASASYAANLNKGLVSSIDRVVVFEESMMRMKSPDLKNLYQVGAAKSSERF</sequence>
<feature type="compositionally biased region" description="Low complexity" evidence="2">
    <location>
        <begin position="7"/>
        <end position="25"/>
    </location>
</feature>
<feature type="region of interest" description="Disordered" evidence="2">
    <location>
        <begin position="847"/>
        <end position="881"/>
    </location>
</feature>
<feature type="coiled-coil region" evidence="1">
    <location>
        <begin position="577"/>
        <end position="614"/>
    </location>
</feature>
<name>A0A286UE54_9AGAM</name>
<evidence type="ECO:0000313" key="4">
    <source>
        <dbReference type="Proteomes" id="UP000217199"/>
    </source>
</evidence>
<feature type="region of interest" description="Disordered" evidence="2">
    <location>
        <begin position="392"/>
        <end position="417"/>
    </location>
</feature>
<dbReference type="OrthoDB" id="2804750at2759"/>
<dbReference type="Proteomes" id="UP000217199">
    <property type="component" value="Unassembled WGS sequence"/>
</dbReference>
<protein>
    <submittedName>
        <fullName evidence="3">Uncharacterized protein</fullName>
    </submittedName>
</protein>
<gene>
    <name evidence="3" type="ORF">PNOK_0629000</name>
</gene>
<proteinExistence type="predicted"/>
<feature type="region of interest" description="Disordered" evidence="2">
    <location>
        <begin position="1"/>
        <end position="25"/>
    </location>
</feature>
<feature type="region of interest" description="Disordered" evidence="2">
    <location>
        <begin position="682"/>
        <end position="704"/>
    </location>
</feature>
<feature type="region of interest" description="Disordered" evidence="2">
    <location>
        <begin position="131"/>
        <end position="175"/>
    </location>
</feature>
<comment type="caution">
    <text evidence="3">The sequence shown here is derived from an EMBL/GenBank/DDBJ whole genome shotgun (WGS) entry which is preliminary data.</text>
</comment>
<feature type="compositionally biased region" description="Basic and acidic residues" evidence="2">
    <location>
        <begin position="690"/>
        <end position="704"/>
    </location>
</feature>
<feature type="compositionally biased region" description="Basic and acidic residues" evidence="2">
    <location>
        <begin position="205"/>
        <end position="216"/>
    </location>
</feature>
<dbReference type="AlphaFoldDB" id="A0A286UE54"/>
<dbReference type="EMBL" id="NBII01000006">
    <property type="protein sequence ID" value="PAV17804.1"/>
    <property type="molecule type" value="Genomic_DNA"/>
</dbReference>
<reference evidence="3 4" key="1">
    <citation type="journal article" date="2017" name="Mol. Ecol.">
        <title>Comparative and population genomic landscape of Phellinus noxius: A hypervariable fungus causing root rot in trees.</title>
        <authorList>
            <person name="Chung C.L."/>
            <person name="Lee T.J."/>
            <person name="Akiba M."/>
            <person name="Lee H.H."/>
            <person name="Kuo T.H."/>
            <person name="Liu D."/>
            <person name="Ke H.M."/>
            <person name="Yokoi T."/>
            <person name="Roa M.B."/>
            <person name="Lu M.J."/>
            <person name="Chang Y.Y."/>
            <person name="Ann P.J."/>
            <person name="Tsai J.N."/>
            <person name="Chen C.Y."/>
            <person name="Tzean S.S."/>
            <person name="Ota Y."/>
            <person name="Hattori T."/>
            <person name="Sahashi N."/>
            <person name="Liou R.F."/>
            <person name="Kikuchi T."/>
            <person name="Tsai I.J."/>
        </authorList>
    </citation>
    <scope>NUCLEOTIDE SEQUENCE [LARGE SCALE GENOMIC DNA]</scope>
    <source>
        <strain evidence="3 4">FFPRI411160</strain>
    </source>
</reference>
<feature type="region of interest" description="Disordered" evidence="2">
    <location>
        <begin position="481"/>
        <end position="501"/>
    </location>
</feature>
<feature type="region of interest" description="Disordered" evidence="2">
    <location>
        <begin position="290"/>
        <end position="314"/>
    </location>
</feature>
<accession>A0A286UE54</accession>